<dbReference type="Pfam" id="PF07796">
    <property type="entry name" value="DUF1638"/>
    <property type="match status" value="1"/>
</dbReference>
<comment type="caution">
    <text evidence="2">The sequence shown here is derived from an EMBL/GenBank/DDBJ whole genome shotgun (WGS) entry which is preliminary data.</text>
</comment>
<sequence length="239" mass="26347">MQRTAPEKVLIIACGMLAREILAVKAANGLDHLELTCLPAEYHFHPDRIAPGIDAAITRARADGWANIFVGYADCGTGGMLDRVCEKHAVKRIAGPHCFAFYQGLEAFDAVSDGDITAFYFTDFLCRQFDAFFIKPLGLDRHPELARDLFGNYEKVVYLAQTDDAELEKVAVDAAKMLGLAYEKRFTGYGDLIPALRAAAVLHEFMSDVHTVAFQPARVVPQQAYCAQPGNSSITQERN</sequence>
<dbReference type="EMBL" id="JADGMQ010000001">
    <property type="protein sequence ID" value="MBI1619164.1"/>
    <property type="molecule type" value="Genomic_DNA"/>
</dbReference>
<evidence type="ECO:0000259" key="1">
    <source>
        <dbReference type="Pfam" id="PF07796"/>
    </source>
</evidence>
<accession>A0ABS0S8P7</accession>
<proteinExistence type="predicted"/>
<dbReference type="Proteomes" id="UP000601789">
    <property type="component" value="Unassembled WGS sequence"/>
</dbReference>
<dbReference type="InterPro" id="IPR012437">
    <property type="entry name" value="DUF1638"/>
</dbReference>
<protein>
    <submittedName>
        <fullName evidence="2">DUF1638 domain-containing protein</fullName>
    </submittedName>
</protein>
<gene>
    <name evidence="2" type="ORF">IOD40_00590</name>
</gene>
<evidence type="ECO:0000313" key="2">
    <source>
        <dbReference type="EMBL" id="MBI1619164.1"/>
    </source>
</evidence>
<keyword evidence="3" id="KW-1185">Reference proteome</keyword>
<feature type="domain" description="DUF1638" evidence="1">
    <location>
        <begin position="37"/>
        <end position="192"/>
    </location>
</feature>
<name>A0ABS0S8P7_9HYPH</name>
<reference evidence="2 3" key="1">
    <citation type="submission" date="2020-10" db="EMBL/GenBank/DDBJ databases">
        <title>Aquamicrobium zhengzhouensis sp. nov., a exopolysaccharide producing bacterium isolated from farmland soil.</title>
        <authorList>
            <person name="Wang X."/>
        </authorList>
    </citation>
    <scope>NUCLEOTIDE SEQUENCE [LARGE SCALE GENOMIC DNA]</scope>
    <source>
        <strain evidence="3">cd-1</strain>
    </source>
</reference>
<organism evidence="2 3">
    <name type="scientific">Aquamicrobium zhengzhouense</name>
    <dbReference type="NCBI Taxonomy" id="2781738"/>
    <lineage>
        <taxon>Bacteria</taxon>
        <taxon>Pseudomonadati</taxon>
        <taxon>Pseudomonadota</taxon>
        <taxon>Alphaproteobacteria</taxon>
        <taxon>Hyphomicrobiales</taxon>
        <taxon>Phyllobacteriaceae</taxon>
        <taxon>Aquamicrobium</taxon>
    </lineage>
</organism>
<evidence type="ECO:0000313" key="3">
    <source>
        <dbReference type="Proteomes" id="UP000601789"/>
    </source>
</evidence>